<protein>
    <submittedName>
        <fullName evidence="1">Uncharacterized protein</fullName>
    </submittedName>
</protein>
<evidence type="ECO:0000313" key="2">
    <source>
        <dbReference type="Proteomes" id="UP001370758"/>
    </source>
</evidence>
<reference evidence="1 2" key="1">
    <citation type="submission" date="2023-08" db="EMBL/GenBank/DDBJ databases">
        <authorList>
            <person name="Palmer J.M."/>
        </authorList>
    </citation>
    <scope>NUCLEOTIDE SEQUENCE [LARGE SCALE GENOMIC DNA]</scope>
    <source>
        <strain evidence="1 2">TWF481</strain>
    </source>
</reference>
<dbReference type="EMBL" id="JAVHJL010000002">
    <property type="protein sequence ID" value="KAK6508802.1"/>
    <property type="molecule type" value="Genomic_DNA"/>
</dbReference>
<comment type="caution">
    <text evidence="1">The sequence shown here is derived from an EMBL/GenBank/DDBJ whole genome shotgun (WGS) entry which is preliminary data.</text>
</comment>
<name>A0AAV9WIX8_9PEZI</name>
<gene>
    <name evidence="1" type="ORF">TWF481_003571</name>
</gene>
<sequence length="154" mass="17752">MRPPEDTNIGRGRRRPVAKEAARSDYIYQAAIRSSRLYLVNNLGSKQAKRLLSIAMTCNGLHDAIIMEKSILWYGSGFIHEPDSRAVGDIWHNMTHWERRMAGRRAELEAAQKQRDRLVQPLDFEEARVPVITRIEEANPNCALHRHNLNIRTV</sequence>
<evidence type="ECO:0000313" key="1">
    <source>
        <dbReference type="EMBL" id="KAK6508802.1"/>
    </source>
</evidence>
<accession>A0AAV9WIX8</accession>
<dbReference type="Proteomes" id="UP001370758">
    <property type="component" value="Unassembled WGS sequence"/>
</dbReference>
<dbReference type="AlphaFoldDB" id="A0AAV9WIX8"/>
<organism evidence="1 2">
    <name type="scientific">Arthrobotrys musiformis</name>
    <dbReference type="NCBI Taxonomy" id="47236"/>
    <lineage>
        <taxon>Eukaryota</taxon>
        <taxon>Fungi</taxon>
        <taxon>Dikarya</taxon>
        <taxon>Ascomycota</taxon>
        <taxon>Pezizomycotina</taxon>
        <taxon>Orbiliomycetes</taxon>
        <taxon>Orbiliales</taxon>
        <taxon>Orbiliaceae</taxon>
        <taxon>Arthrobotrys</taxon>
    </lineage>
</organism>
<keyword evidence="2" id="KW-1185">Reference proteome</keyword>
<proteinExistence type="predicted"/>